<dbReference type="PROSITE" id="PS01359">
    <property type="entry name" value="ZF_PHD_1"/>
    <property type="match status" value="1"/>
</dbReference>
<feature type="compositionally biased region" description="Polar residues" evidence="4">
    <location>
        <begin position="344"/>
        <end position="362"/>
    </location>
</feature>
<accession>A0AAV9JJ97</accession>
<feature type="region of interest" description="Disordered" evidence="4">
    <location>
        <begin position="277"/>
        <end position="362"/>
    </location>
</feature>
<evidence type="ECO:0000313" key="6">
    <source>
        <dbReference type="EMBL" id="KAK4545199.1"/>
    </source>
</evidence>
<feature type="region of interest" description="Disordered" evidence="4">
    <location>
        <begin position="407"/>
        <end position="534"/>
    </location>
</feature>
<dbReference type="GO" id="GO:0008270">
    <property type="term" value="F:zinc ion binding"/>
    <property type="evidence" value="ECO:0007669"/>
    <property type="project" value="UniProtKB-KW"/>
</dbReference>
<feature type="compositionally biased region" description="Polar residues" evidence="4">
    <location>
        <begin position="450"/>
        <end position="459"/>
    </location>
</feature>
<evidence type="ECO:0000256" key="4">
    <source>
        <dbReference type="SAM" id="MobiDB-lite"/>
    </source>
</evidence>
<dbReference type="EMBL" id="JAVFHQ010000020">
    <property type="protein sequence ID" value="KAK4545199.1"/>
    <property type="molecule type" value="Genomic_DNA"/>
</dbReference>
<dbReference type="InterPro" id="IPR013083">
    <property type="entry name" value="Znf_RING/FYVE/PHD"/>
</dbReference>
<dbReference type="InterPro" id="IPR019786">
    <property type="entry name" value="Zinc_finger_PHD-type_CS"/>
</dbReference>
<evidence type="ECO:0000313" key="7">
    <source>
        <dbReference type="Proteomes" id="UP001324427"/>
    </source>
</evidence>
<evidence type="ECO:0000256" key="1">
    <source>
        <dbReference type="ARBA" id="ARBA00022723"/>
    </source>
</evidence>
<proteinExistence type="predicted"/>
<evidence type="ECO:0000256" key="2">
    <source>
        <dbReference type="ARBA" id="ARBA00022771"/>
    </source>
</evidence>
<keyword evidence="3" id="KW-0862">Zinc</keyword>
<gene>
    <name evidence="6" type="ORF">LTR36_003378</name>
</gene>
<feature type="compositionally biased region" description="Basic and acidic residues" evidence="4">
    <location>
        <begin position="463"/>
        <end position="473"/>
    </location>
</feature>
<reference evidence="6 7" key="1">
    <citation type="submission" date="2021-11" db="EMBL/GenBank/DDBJ databases">
        <title>Black yeast isolated from Biological Soil Crust.</title>
        <authorList>
            <person name="Kurbessoian T."/>
        </authorList>
    </citation>
    <scope>NUCLEOTIDE SEQUENCE [LARGE SCALE GENOMIC DNA]</scope>
    <source>
        <strain evidence="6 7">CCFEE 5522</strain>
    </source>
</reference>
<keyword evidence="2" id="KW-0863">Zinc-finger</keyword>
<dbReference type="Gene3D" id="3.30.40.10">
    <property type="entry name" value="Zinc/RING finger domain, C3HC4 (zinc finger)"/>
    <property type="match status" value="1"/>
</dbReference>
<dbReference type="InterPro" id="IPR001965">
    <property type="entry name" value="Znf_PHD"/>
</dbReference>
<evidence type="ECO:0000259" key="5">
    <source>
        <dbReference type="SMART" id="SM00249"/>
    </source>
</evidence>
<comment type="caution">
    <text evidence="6">The sequence shown here is derived from an EMBL/GenBank/DDBJ whole genome shotgun (WGS) entry which is preliminary data.</text>
</comment>
<sequence>TPTNACFGNSLLHTPRASTTFPSHFQDAFQTPQMPTYHTPQQPQYPSMTPVHQLQSSSDVLRSNFYASVQAHVPQGVQQPAQAGYSGPMLSPAHSHGFPVSQVQPGMQAFDSSQMQTPPPTRGTSARKAQQATQPISFGTPSTIHSRRFLTPQHPVVHSNMPPGQQTQPQFAQLQFSPEVYQFANVGPASALAMPQTQLLWDQTGGPVLFPQQRPLDDPFAPGMTQAAAWSQHSPHQSVQAVAFGTPAMVSFPVQPPHLRPSSAVPLGSNVRPLLAPHSTSTSLDPSLIYSSPMRPIVRSNTQPTPDRAIPAMKRKDSAAPNQTRDSKSPTDSAPFFTGPGLRRSNTTGPSRPTSAQLSTSSADILGRSISVTHMPRTSSPLKRVGRAPLGSISEYKPRHRASVILTVDENGNARTETTRADDSPTKSIRERYPGLFDSDTSDDDSDTSEQAPSRSASFTFAHGEDRRSKAARLDPPIENLEGIDLPRSSSRTSNKSVTPSRAAIAAAASLRRQGSLRKTSRSTPAKRNTLTRSTSSLLDTCPMDMTAERQHSAGAAQHSFDDRSSWDGVMSAADTAASSQPDVETALDAHNRRWGVMSFDQQQQHFTPQHQQQHVGGFRPAQPPQQTGPLIRCICGVADDQGQMMVQCSSCFQFLHMHCVGLEGRQLPSGFTCFLCTKPSRR</sequence>
<feature type="region of interest" description="Disordered" evidence="4">
    <location>
        <begin position="79"/>
        <end position="144"/>
    </location>
</feature>
<organism evidence="6 7">
    <name type="scientific">Oleoguttula mirabilis</name>
    <dbReference type="NCBI Taxonomy" id="1507867"/>
    <lineage>
        <taxon>Eukaryota</taxon>
        <taxon>Fungi</taxon>
        <taxon>Dikarya</taxon>
        <taxon>Ascomycota</taxon>
        <taxon>Pezizomycotina</taxon>
        <taxon>Dothideomycetes</taxon>
        <taxon>Dothideomycetidae</taxon>
        <taxon>Mycosphaerellales</taxon>
        <taxon>Teratosphaeriaceae</taxon>
        <taxon>Oleoguttula</taxon>
    </lineage>
</organism>
<keyword evidence="7" id="KW-1185">Reference proteome</keyword>
<evidence type="ECO:0000256" key="3">
    <source>
        <dbReference type="ARBA" id="ARBA00022833"/>
    </source>
</evidence>
<feature type="compositionally biased region" description="Basic and acidic residues" evidence="4">
    <location>
        <begin position="417"/>
        <end position="433"/>
    </location>
</feature>
<dbReference type="Pfam" id="PF20826">
    <property type="entry name" value="PHD_5"/>
    <property type="match status" value="1"/>
</dbReference>
<feature type="compositionally biased region" description="Polar residues" evidence="4">
    <location>
        <begin position="101"/>
        <end position="144"/>
    </location>
</feature>
<feature type="compositionally biased region" description="Polar residues" evidence="4">
    <location>
        <begin position="488"/>
        <end position="500"/>
    </location>
</feature>
<feature type="domain" description="Zinc finger PHD-type" evidence="5">
    <location>
        <begin position="633"/>
        <end position="678"/>
    </location>
</feature>
<feature type="non-terminal residue" evidence="6">
    <location>
        <position position="1"/>
    </location>
</feature>
<keyword evidence="1" id="KW-0479">Metal-binding</keyword>
<dbReference type="SUPFAM" id="SSF57903">
    <property type="entry name" value="FYVE/PHD zinc finger"/>
    <property type="match status" value="1"/>
</dbReference>
<dbReference type="InterPro" id="IPR011011">
    <property type="entry name" value="Znf_FYVE_PHD"/>
</dbReference>
<dbReference type="AlphaFoldDB" id="A0AAV9JJ97"/>
<protein>
    <recommendedName>
        <fullName evidence="5">Zinc finger PHD-type domain-containing protein</fullName>
    </recommendedName>
</protein>
<dbReference type="SMART" id="SM00249">
    <property type="entry name" value="PHD"/>
    <property type="match status" value="1"/>
</dbReference>
<name>A0AAV9JJ97_9PEZI</name>
<dbReference type="Proteomes" id="UP001324427">
    <property type="component" value="Unassembled WGS sequence"/>
</dbReference>